<sequence length="39" mass="4188">MVNSMCAVPLDLAPSKVVDAVSEGLVTKRGGPQRSLWFQ</sequence>
<dbReference type="OrthoDB" id="10427210at2759"/>
<keyword evidence="2" id="KW-1185">Reference proteome</keyword>
<gene>
    <name evidence="1" type="ORF">TorRG33x02_209980</name>
</gene>
<dbReference type="InParanoid" id="A0A2P5ECC3"/>
<evidence type="ECO:0000313" key="2">
    <source>
        <dbReference type="Proteomes" id="UP000237000"/>
    </source>
</evidence>
<protein>
    <submittedName>
        <fullName evidence="1">Uncharacterized protein</fullName>
    </submittedName>
</protein>
<accession>A0A2P5ECC3</accession>
<reference evidence="2" key="1">
    <citation type="submission" date="2016-06" db="EMBL/GenBank/DDBJ databases">
        <title>Parallel loss of symbiosis genes in relatives of nitrogen-fixing non-legume Parasponia.</title>
        <authorList>
            <person name="Van Velzen R."/>
            <person name="Holmer R."/>
            <person name="Bu F."/>
            <person name="Rutten L."/>
            <person name="Van Zeijl A."/>
            <person name="Liu W."/>
            <person name="Santuari L."/>
            <person name="Cao Q."/>
            <person name="Sharma T."/>
            <person name="Shen D."/>
            <person name="Roswanjaya Y."/>
            <person name="Wardhani T."/>
            <person name="Kalhor M.S."/>
            <person name="Jansen J."/>
            <person name="Van den Hoogen J."/>
            <person name="Gungor B."/>
            <person name="Hartog M."/>
            <person name="Hontelez J."/>
            <person name="Verver J."/>
            <person name="Yang W.-C."/>
            <person name="Schijlen E."/>
            <person name="Repin R."/>
            <person name="Schilthuizen M."/>
            <person name="Schranz E."/>
            <person name="Heidstra R."/>
            <person name="Miyata K."/>
            <person name="Fedorova E."/>
            <person name="Kohlen W."/>
            <person name="Bisseling T."/>
            <person name="Smit S."/>
            <person name="Geurts R."/>
        </authorList>
    </citation>
    <scope>NUCLEOTIDE SEQUENCE [LARGE SCALE GENOMIC DNA]</scope>
    <source>
        <strain evidence="2">cv. RG33-2</strain>
    </source>
</reference>
<dbReference type="AlphaFoldDB" id="A0A2P5ECC3"/>
<dbReference type="EMBL" id="JXTC01000182">
    <property type="protein sequence ID" value="PON83164.1"/>
    <property type="molecule type" value="Genomic_DNA"/>
</dbReference>
<dbReference type="Proteomes" id="UP000237000">
    <property type="component" value="Unassembled WGS sequence"/>
</dbReference>
<name>A0A2P5ECC3_TREOI</name>
<evidence type="ECO:0000313" key="1">
    <source>
        <dbReference type="EMBL" id="PON83164.1"/>
    </source>
</evidence>
<organism evidence="1 2">
    <name type="scientific">Trema orientale</name>
    <name type="common">Charcoal tree</name>
    <name type="synonym">Celtis orientalis</name>
    <dbReference type="NCBI Taxonomy" id="63057"/>
    <lineage>
        <taxon>Eukaryota</taxon>
        <taxon>Viridiplantae</taxon>
        <taxon>Streptophyta</taxon>
        <taxon>Embryophyta</taxon>
        <taxon>Tracheophyta</taxon>
        <taxon>Spermatophyta</taxon>
        <taxon>Magnoliopsida</taxon>
        <taxon>eudicotyledons</taxon>
        <taxon>Gunneridae</taxon>
        <taxon>Pentapetalae</taxon>
        <taxon>rosids</taxon>
        <taxon>fabids</taxon>
        <taxon>Rosales</taxon>
        <taxon>Cannabaceae</taxon>
        <taxon>Trema</taxon>
    </lineage>
</organism>
<proteinExistence type="predicted"/>
<comment type="caution">
    <text evidence="1">The sequence shown here is derived from an EMBL/GenBank/DDBJ whole genome shotgun (WGS) entry which is preliminary data.</text>
</comment>